<evidence type="ECO:0000256" key="1">
    <source>
        <dbReference type="SAM" id="MobiDB-lite"/>
    </source>
</evidence>
<protein>
    <submittedName>
        <fullName evidence="2">Uncharacterized protein</fullName>
    </submittedName>
</protein>
<organism evidence="2">
    <name type="scientific">Tanacetum cinerariifolium</name>
    <name type="common">Dalmatian daisy</name>
    <name type="synonym">Chrysanthemum cinerariifolium</name>
    <dbReference type="NCBI Taxonomy" id="118510"/>
    <lineage>
        <taxon>Eukaryota</taxon>
        <taxon>Viridiplantae</taxon>
        <taxon>Streptophyta</taxon>
        <taxon>Embryophyta</taxon>
        <taxon>Tracheophyta</taxon>
        <taxon>Spermatophyta</taxon>
        <taxon>Magnoliopsida</taxon>
        <taxon>eudicotyledons</taxon>
        <taxon>Gunneridae</taxon>
        <taxon>Pentapetalae</taxon>
        <taxon>asterids</taxon>
        <taxon>campanulids</taxon>
        <taxon>Asterales</taxon>
        <taxon>Asteraceae</taxon>
        <taxon>Asteroideae</taxon>
        <taxon>Anthemideae</taxon>
        <taxon>Anthemidinae</taxon>
        <taxon>Tanacetum</taxon>
    </lineage>
</organism>
<dbReference type="AlphaFoldDB" id="A0A699WE67"/>
<dbReference type="EMBL" id="BKCJ011661141">
    <property type="protein sequence ID" value="GFD45935.1"/>
    <property type="molecule type" value="Genomic_DNA"/>
</dbReference>
<comment type="caution">
    <text evidence="2">The sequence shown here is derived from an EMBL/GenBank/DDBJ whole genome shotgun (WGS) entry which is preliminary data.</text>
</comment>
<proteinExistence type="predicted"/>
<feature type="non-terminal residue" evidence="2">
    <location>
        <position position="1"/>
    </location>
</feature>
<accession>A0A699WE67</accession>
<feature type="compositionally biased region" description="Polar residues" evidence="1">
    <location>
        <begin position="111"/>
        <end position="122"/>
    </location>
</feature>
<feature type="region of interest" description="Disordered" evidence="1">
    <location>
        <begin position="111"/>
        <end position="132"/>
    </location>
</feature>
<gene>
    <name evidence="2" type="ORF">Tci_917904</name>
</gene>
<evidence type="ECO:0000313" key="2">
    <source>
        <dbReference type="EMBL" id="GFD45935.1"/>
    </source>
</evidence>
<sequence length="132" mass="14989">SEGGSYNIEVSLNQFNNWFLRSVGLHDEQTQSSLRALHPEFLPRHDTAFAEICSMVMATMKNCNGTETGELWDPARFTKNHIEWGVEGEEAQYLDWRRIVLAQNGDGETNAMFNLQGTSSRPGSHEATWLRD</sequence>
<reference evidence="2" key="1">
    <citation type="journal article" date="2019" name="Sci. Rep.">
        <title>Draft genome of Tanacetum cinerariifolium, the natural source of mosquito coil.</title>
        <authorList>
            <person name="Yamashiro T."/>
            <person name="Shiraishi A."/>
            <person name="Satake H."/>
            <person name="Nakayama K."/>
        </authorList>
    </citation>
    <scope>NUCLEOTIDE SEQUENCE</scope>
</reference>
<name>A0A699WE67_TANCI</name>